<comment type="similarity">
    <text evidence="1">Belongs to the UPF0065 (bug) family.</text>
</comment>
<organism evidence="3 4">
    <name type="scientific">Marinomonas hwangdonensis</name>
    <dbReference type="NCBI Taxonomy" id="1053647"/>
    <lineage>
        <taxon>Bacteria</taxon>
        <taxon>Pseudomonadati</taxon>
        <taxon>Pseudomonadota</taxon>
        <taxon>Gammaproteobacteria</taxon>
        <taxon>Oceanospirillales</taxon>
        <taxon>Oceanospirillaceae</taxon>
        <taxon>Marinomonas</taxon>
    </lineage>
</organism>
<evidence type="ECO:0000256" key="2">
    <source>
        <dbReference type="SAM" id="SignalP"/>
    </source>
</evidence>
<comment type="caution">
    <text evidence="3">The sequence shown here is derived from an EMBL/GenBank/DDBJ whole genome shotgun (WGS) entry which is preliminary data.</text>
</comment>
<dbReference type="AlphaFoldDB" id="A0A3M8Q4T1"/>
<dbReference type="InterPro" id="IPR042100">
    <property type="entry name" value="Bug_dom1"/>
</dbReference>
<dbReference type="PANTHER" id="PTHR42928">
    <property type="entry name" value="TRICARBOXYLATE-BINDING PROTEIN"/>
    <property type="match status" value="1"/>
</dbReference>
<dbReference type="Gene3D" id="3.40.190.150">
    <property type="entry name" value="Bordetella uptake gene, domain 1"/>
    <property type="match status" value="1"/>
</dbReference>
<dbReference type="InterPro" id="IPR005064">
    <property type="entry name" value="BUG"/>
</dbReference>
<dbReference type="OrthoDB" id="5171643at2"/>
<evidence type="ECO:0000256" key="1">
    <source>
        <dbReference type="ARBA" id="ARBA00006987"/>
    </source>
</evidence>
<name>A0A3M8Q4T1_9GAMM</name>
<reference evidence="3 4" key="1">
    <citation type="journal article" date="2012" name="Int. J. Syst. Evol. Microbiol.">
        <title>Marinomonas hwangdonensis sp. nov., isolated from seawater.</title>
        <authorList>
            <person name="Jung Y.T."/>
            <person name="Oh T.K."/>
            <person name="Yoon J.H."/>
        </authorList>
    </citation>
    <scope>NUCLEOTIDE SEQUENCE [LARGE SCALE GENOMIC DNA]</scope>
    <source>
        <strain evidence="3 4">HDW-15</strain>
    </source>
</reference>
<feature type="signal peptide" evidence="2">
    <location>
        <begin position="1"/>
        <end position="25"/>
    </location>
</feature>
<evidence type="ECO:0000313" key="4">
    <source>
        <dbReference type="Proteomes" id="UP000280507"/>
    </source>
</evidence>
<gene>
    <name evidence="3" type="ORF">EBI00_09165</name>
</gene>
<dbReference type="Pfam" id="PF03401">
    <property type="entry name" value="TctC"/>
    <property type="match status" value="1"/>
</dbReference>
<dbReference type="Proteomes" id="UP000280507">
    <property type="component" value="Unassembled WGS sequence"/>
</dbReference>
<feature type="chain" id="PRO_5018076351" evidence="2">
    <location>
        <begin position="26"/>
        <end position="315"/>
    </location>
</feature>
<protein>
    <submittedName>
        <fullName evidence="3">Tripartite tricarboxylate transporter substrate binding protein</fullName>
    </submittedName>
</protein>
<dbReference type="SUPFAM" id="SSF53850">
    <property type="entry name" value="Periplasmic binding protein-like II"/>
    <property type="match status" value="1"/>
</dbReference>
<keyword evidence="4" id="KW-1185">Reference proteome</keyword>
<keyword evidence="2" id="KW-0732">Signal</keyword>
<dbReference type="PANTHER" id="PTHR42928:SF5">
    <property type="entry name" value="BLR1237 PROTEIN"/>
    <property type="match status" value="1"/>
</dbReference>
<dbReference type="EMBL" id="RIZG01000004">
    <property type="protein sequence ID" value="RNF51115.1"/>
    <property type="molecule type" value="Genomic_DNA"/>
</dbReference>
<proteinExistence type="inferred from homology"/>
<dbReference type="Gene3D" id="3.40.190.10">
    <property type="entry name" value="Periplasmic binding protein-like II"/>
    <property type="match status" value="1"/>
</dbReference>
<accession>A0A3M8Q4T1</accession>
<dbReference type="PIRSF" id="PIRSF017082">
    <property type="entry name" value="YflP"/>
    <property type="match status" value="1"/>
</dbReference>
<dbReference type="CDD" id="cd07012">
    <property type="entry name" value="PBP2_Bug_TTT"/>
    <property type="match status" value="1"/>
</dbReference>
<sequence length="315" mass="33920">MGFSKMFFNMVLFLIASMASNTALSQNFPNRPLTMMIGFNAGGSTDLQARVLAPILAEILGQPVNILHMPGAGGSVSAAMLANSKEGGYVFQYGLSTPFVMSPLVTKTSYDATSFRYVAGVTLDQLAFVTGGSSPFADWEGFVAYAKQNPDLVYATQNQFDRLIINRIAKKEGISLRIVPTTGGAGMAPLVLSGDALLAFSGGTHSVYTEKGQMRVLASLTSSRLAYYPSAPTLRELGYDVSMNPIRVAAVPSNTSDEEVAILAAAFEKAAQHPRFIAVTEKTIKMPVVFMDEPTLKDLFSRQVAKYQRLLNEAN</sequence>
<dbReference type="RefSeq" id="WP_123095628.1">
    <property type="nucleotide sequence ID" value="NZ_RIZG01000004.1"/>
</dbReference>
<evidence type="ECO:0000313" key="3">
    <source>
        <dbReference type="EMBL" id="RNF51115.1"/>
    </source>
</evidence>